<dbReference type="EMBL" id="KV878586">
    <property type="protein sequence ID" value="OJJ59113.1"/>
    <property type="molecule type" value="Genomic_DNA"/>
</dbReference>
<reference evidence="4" key="1">
    <citation type="journal article" date="2017" name="Genome Biol.">
        <title>Comparative genomics reveals high biological diversity and specific adaptations in the industrially and medically important fungal genus Aspergillus.</title>
        <authorList>
            <person name="de Vries R.P."/>
            <person name="Riley R."/>
            <person name="Wiebenga A."/>
            <person name="Aguilar-Osorio G."/>
            <person name="Amillis S."/>
            <person name="Uchima C.A."/>
            <person name="Anderluh G."/>
            <person name="Asadollahi M."/>
            <person name="Askin M."/>
            <person name="Barry K."/>
            <person name="Battaglia E."/>
            <person name="Bayram O."/>
            <person name="Benocci T."/>
            <person name="Braus-Stromeyer S.A."/>
            <person name="Caldana C."/>
            <person name="Canovas D."/>
            <person name="Cerqueira G.C."/>
            <person name="Chen F."/>
            <person name="Chen W."/>
            <person name="Choi C."/>
            <person name="Clum A."/>
            <person name="Dos Santos R.A."/>
            <person name="Damasio A.R."/>
            <person name="Diallinas G."/>
            <person name="Emri T."/>
            <person name="Fekete E."/>
            <person name="Flipphi M."/>
            <person name="Freyberg S."/>
            <person name="Gallo A."/>
            <person name="Gournas C."/>
            <person name="Habgood R."/>
            <person name="Hainaut M."/>
            <person name="Harispe M.L."/>
            <person name="Henrissat B."/>
            <person name="Hilden K.S."/>
            <person name="Hope R."/>
            <person name="Hossain A."/>
            <person name="Karabika E."/>
            <person name="Karaffa L."/>
            <person name="Karanyi Z."/>
            <person name="Krasevec N."/>
            <person name="Kuo A."/>
            <person name="Kusch H."/>
            <person name="LaButti K."/>
            <person name="Lagendijk E.L."/>
            <person name="Lapidus A."/>
            <person name="Levasseur A."/>
            <person name="Lindquist E."/>
            <person name="Lipzen A."/>
            <person name="Logrieco A.F."/>
            <person name="MacCabe A."/>
            <person name="Maekelae M.R."/>
            <person name="Malavazi I."/>
            <person name="Melin P."/>
            <person name="Meyer V."/>
            <person name="Mielnichuk N."/>
            <person name="Miskei M."/>
            <person name="Molnar A.P."/>
            <person name="Mule G."/>
            <person name="Ngan C.Y."/>
            <person name="Orejas M."/>
            <person name="Orosz E."/>
            <person name="Ouedraogo J.P."/>
            <person name="Overkamp K.M."/>
            <person name="Park H.-S."/>
            <person name="Perrone G."/>
            <person name="Piumi F."/>
            <person name="Punt P.J."/>
            <person name="Ram A.F."/>
            <person name="Ramon A."/>
            <person name="Rauscher S."/>
            <person name="Record E."/>
            <person name="Riano-Pachon D.M."/>
            <person name="Robert V."/>
            <person name="Roehrig J."/>
            <person name="Ruller R."/>
            <person name="Salamov A."/>
            <person name="Salih N.S."/>
            <person name="Samson R.A."/>
            <person name="Sandor E."/>
            <person name="Sanguinetti M."/>
            <person name="Schuetze T."/>
            <person name="Sepcic K."/>
            <person name="Shelest E."/>
            <person name="Sherlock G."/>
            <person name="Sophianopoulou V."/>
            <person name="Squina F.M."/>
            <person name="Sun H."/>
            <person name="Susca A."/>
            <person name="Todd R.B."/>
            <person name="Tsang A."/>
            <person name="Unkles S.E."/>
            <person name="van de Wiele N."/>
            <person name="van Rossen-Uffink D."/>
            <person name="Oliveira J.V."/>
            <person name="Vesth T.C."/>
            <person name="Visser J."/>
            <person name="Yu J.-H."/>
            <person name="Zhou M."/>
            <person name="Andersen M.R."/>
            <person name="Archer D.B."/>
            <person name="Baker S.E."/>
            <person name="Benoit I."/>
            <person name="Brakhage A.A."/>
            <person name="Braus G.H."/>
            <person name="Fischer R."/>
            <person name="Frisvad J.C."/>
            <person name="Goldman G.H."/>
            <person name="Houbraken J."/>
            <person name="Oakley B."/>
            <person name="Pocsi I."/>
            <person name="Scazzocchio C."/>
            <person name="Seiboth B."/>
            <person name="vanKuyk P.A."/>
            <person name="Wortman J."/>
            <person name="Dyer P.S."/>
            <person name="Grigoriev I.V."/>
        </authorList>
    </citation>
    <scope>NUCLEOTIDE SEQUENCE [LARGE SCALE GENOMIC DNA]</scope>
    <source>
        <strain evidence="4">CBS 593.65</strain>
    </source>
</reference>
<feature type="compositionally biased region" description="Polar residues" evidence="1">
    <location>
        <begin position="16"/>
        <end position="34"/>
    </location>
</feature>
<sequence>MGILRSSLARLRKNSKSCLSKSKPSENVSESPQTIEKEKAVGSNDNSSPPADQGHNEPGPSDGTNGPKRRKRDLLKKCFKGIGWAGVGLLAIPLVPLVIVVSICSDFLGLILSALWSLVLKPLLLLIVLPYELLRACFC</sequence>
<evidence type="ECO:0000256" key="2">
    <source>
        <dbReference type="SAM" id="Phobius"/>
    </source>
</evidence>
<dbReference type="RefSeq" id="XP_040702919.1">
    <property type="nucleotide sequence ID" value="XM_040853281.1"/>
</dbReference>
<keyword evidence="2" id="KW-0472">Membrane</keyword>
<evidence type="ECO:0000313" key="4">
    <source>
        <dbReference type="Proteomes" id="UP000184356"/>
    </source>
</evidence>
<gene>
    <name evidence="3" type="ORF">ASPSYDRAFT_999361</name>
</gene>
<name>A0A1L9TIJ2_9EURO</name>
<dbReference type="AlphaFoldDB" id="A0A1L9TIJ2"/>
<dbReference type="GeneID" id="63769354"/>
<dbReference type="OrthoDB" id="10532550at2759"/>
<evidence type="ECO:0000313" key="3">
    <source>
        <dbReference type="EMBL" id="OJJ59113.1"/>
    </source>
</evidence>
<dbReference type="Proteomes" id="UP000184356">
    <property type="component" value="Unassembled WGS sequence"/>
</dbReference>
<feature type="region of interest" description="Disordered" evidence="1">
    <location>
        <begin position="1"/>
        <end position="70"/>
    </location>
</feature>
<proteinExistence type="predicted"/>
<keyword evidence="4" id="KW-1185">Reference proteome</keyword>
<organism evidence="3 4">
    <name type="scientific">Aspergillus sydowii CBS 593.65</name>
    <dbReference type="NCBI Taxonomy" id="1036612"/>
    <lineage>
        <taxon>Eukaryota</taxon>
        <taxon>Fungi</taxon>
        <taxon>Dikarya</taxon>
        <taxon>Ascomycota</taxon>
        <taxon>Pezizomycotina</taxon>
        <taxon>Eurotiomycetes</taxon>
        <taxon>Eurotiomycetidae</taxon>
        <taxon>Eurotiales</taxon>
        <taxon>Aspergillaceae</taxon>
        <taxon>Aspergillus</taxon>
        <taxon>Aspergillus subgen. Nidulantes</taxon>
    </lineage>
</organism>
<dbReference type="VEuPathDB" id="FungiDB:ASPSYDRAFT_999361"/>
<feature type="transmembrane region" description="Helical" evidence="2">
    <location>
        <begin position="107"/>
        <end position="129"/>
    </location>
</feature>
<evidence type="ECO:0000256" key="1">
    <source>
        <dbReference type="SAM" id="MobiDB-lite"/>
    </source>
</evidence>
<protein>
    <submittedName>
        <fullName evidence="3">Uncharacterized protein</fullName>
    </submittedName>
</protein>
<feature type="transmembrane region" description="Helical" evidence="2">
    <location>
        <begin position="78"/>
        <end position="101"/>
    </location>
</feature>
<keyword evidence="2" id="KW-0812">Transmembrane</keyword>
<keyword evidence="2" id="KW-1133">Transmembrane helix</keyword>
<accession>A0A1L9TIJ2</accession>